<comment type="subcellular location">
    <subcellularLocation>
        <location evidence="2">Cell membrane</location>
        <topology evidence="2">Multi-pass membrane protein</topology>
    </subcellularLocation>
</comment>
<dbReference type="EMBL" id="CP001359">
    <property type="protein sequence ID" value="ACL63925.1"/>
    <property type="molecule type" value="Genomic_DNA"/>
</dbReference>
<dbReference type="AlphaFoldDB" id="B8JC03"/>
<name>B8JC03_ANAD2</name>
<dbReference type="HOGENOM" id="CLU_077931_3_0_7"/>
<protein>
    <recommendedName>
        <fullName evidence="2">Biotin transporter</fullName>
    </recommendedName>
</protein>
<organism evidence="4 5">
    <name type="scientific">Anaeromyxobacter dehalogenans (strain ATCC BAA-258 / DSM 21875 / 2CP-1)</name>
    <dbReference type="NCBI Taxonomy" id="455488"/>
    <lineage>
        <taxon>Bacteria</taxon>
        <taxon>Pseudomonadati</taxon>
        <taxon>Myxococcota</taxon>
        <taxon>Myxococcia</taxon>
        <taxon>Myxococcales</taxon>
        <taxon>Cystobacterineae</taxon>
        <taxon>Anaeromyxobacteraceae</taxon>
        <taxon>Anaeromyxobacter</taxon>
    </lineage>
</organism>
<proteinExistence type="inferred from homology"/>
<dbReference type="InterPro" id="IPR003784">
    <property type="entry name" value="BioY"/>
</dbReference>
<comment type="similarity">
    <text evidence="1 2">Belongs to the BioY family.</text>
</comment>
<keyword evidence="3" id="KW-1133">Transmembrane helix</keyword>
<dbReference type="PIRSF" id="PIRSF016661">
    <property type="entry name" value="BioY"/>
    <property type="match status" value="1"/>
</dbReference>
<sequence>MPAPNADPAPPRPAPSPPLARVHRLVWTALLAACIAVGAWIQVPIGAVPITLQPLFAFLAGYLLGPARGAAAVALYVAAGVLGLPVFAGGAAGLGVVLGPTGGYLLGFVVAAALTGLVPRRGPIGWAAGLAAGAAALAAAYLVGAAWLAAVLHLGARQAIVAGVVPFLPFDVVKVVVALWVARRLRAQGLAPA</sequence>
<evidence type="ECO:0000256" key="1">
    <source>
        <dbReference type="ARBA" id="ARBA00010692"/>
    </source>
</evidence>
<evidence type="ECO:0000256" key="3">
    <source>
        <dbReference type="SAM" id="Phobius"/>
    </source>
</evidence>
<dbReference type="PANTHER" id="PTHR34295:SF1">
    <property type="entry name" value="BIOTIN TRANSPORTER BIOY"/>
    <property type="match status" value="1"/>
</dbReference>
<keyword evidence="3" id="KW-0812">Transmembrane</keyword>
<evidence type="ECO:0000313" key="5">
    <source>
        <dbReference type="Proteomes" id="UP000007089"/>
    </source>
</evidence>
<keyword evidence="5" id="KW-1185">Reference proteome</keyword>
<dbReference type="GO" id="GO:0015225">
    <property type="term" value="F:biotin transmembrane transporter activity"/>
    <property type="evidence" value="ECO:0007669"/>
    <property type="project" value="UniProtKB-UniRule"/>
</dbReference>
<dbReference type="GO" id="GO:0005886">
    <property type="term" value="C:plasma membrane"/>
    <property type="evidence" value="ECO:0007669"/>
    <property type="project" value="UniProtKB-SubCell"/>
</dbReference>
<dbReference type="PANTHER" id="PTHR34295">
    <property type="entry name" value="BIOTIN TRANSPORTER BIOY"/>
    <property type="match status" value="1"/>
</dbReference>
<feature type="transmembrane region" description="Helical" evidence="3">
    <location>
        <begin position="22"/>
        <end position="41"/>
    </location>
</feature>
<dbReference type="Gene3D" id="1.10.1760.20">
    <property type="match status" value="1"/>
</dbReference>
<gene>
    <name evidence="4" type="ordered locus">A2cp1_0568</name>
</gene>
<reference evidence="4" key="1">
    <citation type="submission" date="2009-01" db="EMBL/GenBank/DDBJ databases">
        <title>Complete sequence of Anaeromyxobacter dehalogenans 2CP-1.</title>
        <authorList>
            <consortium name="US DOE Joint Genome Institute"/>
            <person name="Lucas S."/>
            <person name="Copeland A."/>
            <person name="Lapidus A."/>
            <person name="Glavina del Rio T."/>
            <person name="Dalin E."/>
            <person name="Tice H."/>
            <person name="Bruce D."/>
            <person name="Goodwin L."/>
            <person name="Pitluck S."/>
            <person name="Saunders E."/>
            <person name="Brettin T."/>
            <person name="Detter J.C."/>
            <person name="Han C."/>
            <person name="Larimer F."/>
            <person name="Land M."/>
            <person name="Hauser L."/>
            <person name="Kyrpides N."/>
            <person name="Ovchinnikova G."/>
            <person name="Beliaev A.S."/>
            <person name="Richardson P."/>
        </authorList>
    </citation>
    <scope>NUCLEOTIDE SEQUENCE</scope>
    <source>
        <strain evidence="4">2CP-1</strain>
    </source>
</reference>
<evidence type="ECO:0000313" key="4">
    <source>
        <dbReference type="EMBL" id="ACL63925.1"/>
    </source>
</evidence>
<feature type="transmembrane region" description="Helical" evidence="3">
    <location>
        <begin position="130"/>
        <end position="154"/>
    </location>
</feature>
<dbReference type="KEGG" id="acp:A2cp1_0568"/>
<accession>B8JC03</accession>
<dbReference type="Pfam" id="PF02632">
    <property type="entry name" value="BioY"/>
    <property type="match status" value="1"/>
</dbReference>
<evidence type="ECO:0000256" key="2">
    <source>
        <dbReference type="PIRNR" id="PIRNR016661"/>
    </source>
</evidence>
<dbReference type="Proteomes" id="UP000007089">
    <property type="component" value="Chromosome"/>
</dbReference>
<keyword evidence="2" id="KW-0813">Transport</keyword>
<dbReference type="RefSeq" id="WP_012631972.1">
    <property type="nucleotide sequence ID" value="NC_011891.1"/>
</dbReference>
<feature type="transmembrane region" description="Helical" evidence="3">
    <location>
        <begin position="160"/>
        <end position="182"/>
    </location>
</feature>
<feature type="transmembrane region" description="Helical" evidence="3">
    <location>
        <begin position="101"/>
        <end position="118"/>
    </location>
</feature>
<keyword evidence="2" id="KW-1003">Cell membrane</keyword>
<keyword evidence="2 3" id="KW-0472">Membrane</keyword>